<dbReference type="AlphaFoldDB" id="Q82GA2"/>
<dbReference type="KEGG" id="sma:SAVERM_3996"/>
<name>Q82GA2_STRAW</name>
<evidence type="ECO:0000313" key="1">
    <source>
        <dbReference type="EMBL" id="BAC71708.1"/>
    </source>
</evidence>
<sequence>MFVTAPRALLGRRVLAPWRVPCCCERWRTQEGKGAPALGRTRSYRRTRGKLPRSSLTISMARRALPSSEVNAAKRAQMATTVVISNGERANRHRKDTGRQLHDEWICPAAYGSPVRSGFVVLGMSGFSVPGLCEVRLRLGPDLVPRASSRSLRDPLKRGA</sequence>
<reference evidence="1 2" key="1">
    <citation type="journal article" date="2001" name="Proc. Natl. Acad. Sci. U.S.A.">
        <title>Genome sequence of an industrial microorganism Streptomyces avermitilis: deducing the ability of producing secondary metabolites.</title>
        <authorList>
            <person name="Omura S."/>
            <person name="Ikeda H."/>
            <person name="Ishikawa J."/>
            <person name="Hanamoto A."/>
            <person name="Takahashi C."/>
            <person name="Shinose M."/>
            <person name="Takahashi Y."/>
            <person name="Horikawa H."/>
            <person name="Nakazawa H."/>
            <person name="Osonoe T."/>
            <person name="Kikuchi H."/>
            <person name="Shiba T."/>
            <person name="Sakaki Y."/>
            <person name="Hattori M."/>
        </authorList>
    </citation>
    <scope>NUCLEOTIDE SEQUENCE [LARGE SCALE GENOMIC DNA]</scope>
    <source>
        <strain evidence="2">ATCC 31267 / DSM 46492 / JCM 5070 / NBRC 14893 / NCIMB 12804 / NRRL 8165 / MA-4680</strain>
    </source>
</reference>
<proteinExistence type="predicted"/>
<reference evidence="1 2" key="3">
    <citation type="journal article" date="2014" name="J. Ind. Microbiol. Biotechnol.">
        <title>Genome mining of the Streptomyces avermitilis genome and development of genome-minimized hosts for heterologous expression of biosynthetic gene clusters.</title>
        <authorList>
            <person name="Ikeda H."/>
            <person name="Shin-ya K."/>
            <person name="Omura S."/>
        </authorList>
    </citation>
    <scope>NUCLEOTIDE SEQUENCE [LARGE SCALE GENOMIC DNA]</scope>
    <source>
        <strain evidence="2">ATCC 31267 / DSM 46492 / JCM 5070 / NBRC 14893 / NCIMB 12804 / NRRL 8165 / MA-4680</strain>
    </source>
</reference>
<dbReference type="EMBL" id="BA000030">
    <property type="protein sequence ID" value="BAC71708.1"/>
    <property type="molecule type" value="Genomic_DNA"/>
</dbReference>
<protein>
    <submittedName>
        <fullName evidence="1">Uncharacterized protein</fullName>
    </submittedName>
</protein>
<dbReference type="Proteomes" id="UP000000428">
    <property type="component" value="Chromosome"/>
</dbReference>
<keyword evidence="2" id="KW-1185">Reference proteome</keyword>
<accession>Q82GA2</accession>
<organism evidence="1 2">
    <name type="scientific">Streptomyces avermitilis (strain ATCC 31267 / DSM 46492 / JCM 5070 / NBRC 14893 / NCIMB 12804 / NRRL 8165 / MA-4680)</name>
    <dbReference type="NCBI Taxonomy" id="227882"/>
    <lineage>
        <taxon>Bacteria</taxon>
        <taxon>Bacillati</taxon>
        <taxon>Actinomycetota</taxon>
        <taxon>Actinomycetes</taxon>
        <taxon>Kitasatosporales</taxon>
        <taxon>Streptomycetaceae</taxon>
        <taxon>Streptomyces</taxon>
    </lineage>
</organism>
<dbReference type="HOGENOM" id="CLU_1651117_0_0_11"/>
<gene>
    <name evidence="1" type="ORF">SAVERM_3996</name>
</gene>
<reference evidence="1 2" key="2">
    <citation type="journal article" date="2003" name="Nat. Biotechnol.">
        <title>Complete genome sequence and comparative analysis of the industrial microorganism Streptomyces avermitilis.</title>
        <authorList>
            <person name="Ikeda H."/>
            <person name="Ishikawa J."/>
            <person name="Hanamoto A."/>
            <person name="Shinose M."/>
            <person name="Kikuchi H."/>
            <person name="Shiba T."/>
            <person name="Sakaki Y."/>
            <person name="Hattori M."/>
            <person name="Omura S."/>
        </authorList>
    </citation>
    <scope>NUCLEOTIDE SEQUENCE [LARGE SCALE GENOMIC DNA]</scope>
    <source>
        <strain evidence="2">ATCC 31267 / DSM 46492 / JCM 5070 / NBRC 14893 / NCIMB 12804 / NRRL 8165 / MA-4680</strain>
    </source>
</reference>
<evidence type="ECO:0000313" key="2">
    <source>
        <dbReference type="Proteomes" id="UP000000428"/>
    </source>
</evidence>